<dbReference type="InterPro" id="IPR056741">
    <property type="entry name" value="BLTP1_M"/>
</dbReference>
<evidence type="ECO:0000313" key="6">
    <source>
        <dbReference type="EMBL" id="CAD6189800.1"/>
    </source>
</evidence>
<dbReference type="GO" id="GO:0098793">
    <property type="term" value="C:presynapse"/>
    <property type="evidence" value="ECO:0007669"/>
    <property type="project" value="GOC"/>
</dbReference>
<feature type="region of interest" description="Disordered" evidence="1">
    <location>
        <begin position="2201"/>
        <end position="2247"/>
    </location>
</feature>
<feature type="region of interest" description="Disordered" evidence="1">
    <location>
        <begin position="1689"/>
        <end position="1726"/>
    </location>
</feature>
<evidence type="ECO:0000313" key="7">
    <source>
        <dbReference type="Proteomes" id="UP000835052"/>
    </source>
</evidence>
<feature type="domain" description="Bridge-like lipid transfer protein family member 1 C-terminal" evidence="5">
    <location>
        <begin position="2387"/>
        <end position="2737"/>
    </location>
</feature>
<accession>A0A8S1H9V4</accession>
<feature type="domain" description="Bridge-like lipid transfer protein family member 1 N-terminal" evidence="3">
    <location>
        <begin position="5"/>
        <end position="978"/>
    </location>
</feature>
<feature type="region of interest" description="Disordered" evidence="1">
    <location>
        <begin position="1149"/>
        <end position="1189"/>
    </location>
</feature>
<dbReference type="Pfam" id="PF20413">
    <property type="entry name" value="BLTP1_N"/>
    <property type="match status" value="1"/>
</dbReference>
<feature type="region of interest" description="Disordered" evidence="1">
    <location>
        <begin position="2435"/>
        <end position="2459"/>
    </location>
</feature>
<dbReference type="Proteomes" id="UP000835052">
    <property type="component" value="Unassembled WGS sequence"/>
</dbReference>
<proteinExistence type="predicted"/>
<dbReference type="Pfam" id="PF25039">
    <property type="entry name" value="BLTP1_M"/>
    <property type="match status" value="1"/>
</dbReference>
<dbReference type="EMBL" id="CAJGYM010000012">
    <property type="protein sequence ID" value="CAD6189800.1"/>
    <property type="molecule type" value="Genomic_DNA"/>
</dbReference>
<feature type="transmembrane region" description="Helical" evidence="2">
    <location>
        <begin position="50"/>
        <end position="69"/>
    </location>
</feature>
<feature type="compositionally biased region" description="Polar residues" evidence="1">
    <location>
        <begin position="2234"/>
        <end position="2243"/>
    </location>
</feature>
<dbReference type="InterPro" id="IPR033616">
    <property type="entry name" value="BLTP1"/>
</dbReference>
<evidence type="ECO:0000256" key="2">
    <source>
        <dbReference type="SAM" id="Phobius"/>
    </source>
</evidence>
<evidence type="ECO:0000259" key="3">
    <source>
        <dbReference type="Pfam" id="PF20413"/>
    </source>
</evidence>
<feature type="compositionally biased region" description="Polar residues" evidence="1">
    <location>
        <begin position="2437"/>
        <end position="2446"/>
    </location>
</feature>
<organism evidence="6 7">
    <name type="scientific">Caenorhabditis auriculariae</name>
    <dbReference type="NCBI Taxonomy" id="2777116"/>
    <lineage>
        <taxon>Eukaryota</taxon>
        <taxon>Metazoa</taxon>
        <taxon>Ecdysozoa</taxon>
        <taxon>Nematoda</taxon>
        <taxon>Chromadorea</taxon>
        <taxon>Rhabditida</taxon>
        <taxon>Rhabditina</taxon>
        <taxon>Rhabditomorpha</taxon>
        <taxon>Rhabditoidea</taxon>
        <taxon>Rhabditidae</taxon>
        <taxon>Peloderinae</taxon>
        <taxon>Caenorhabditis</taxon>
    </lineage>
</organism>
<feature type="region of interest" description="Disordered" evidence="1">
    <location>
        <begin position="1652"/>
        <end position="1672"/>
    </location>
</feature>
<comment type="caution">
    <text evidence="6">The sequence shown here is derived from an EMBL/GenBank/DDBJ whole genome shotgun (WGS) entry which is preliminary data.</text>
</comment>
<feature type="compositionally biased region" description="Basic and acidic residues" evidence="1">
    <location>
        <begin position="1663"/>
        <end position="1672"/>
    </location>
</feature>
<keyword evidence="2" id="KW-1133">Transmembrane helix</keyword>
<dbReference type="OrthoDB" id="10051416at2759"/>
<keyword evidence="2" id="KW-0812">Transmembrane</keyword>
<keyword evidence="2" id="KW-0472">Membrane</keyword>
<feature type="compositionally biased region" description="Low complexity" evidence="1">
    <location>
        <begin position="2447"/>
        <end position="2459"/>
    </location>
</feature>
<gene>
    <name evidence="6" type="ORF">CAUJ_LOCUS5719</name>
</gene>
<reference evidence="6" key="1">
    <citation type="submission" date="2020-10" db="EMBL/GenBank/DDBJ databases">
        <authorList>
            <person name="Kikuchi T."/>
        </authorList>
    </citation>
    <scope>NUCLEOTIDE SEQUENCE</scope>
    <source>
        <strain evidence="6">NKZ352</strain>
    </source>
</reference>
<evidence type="ECO:0000259" key="5">
    <source>
        <dbReference type="Pfam" id="PF25040"/>
    </source>
</evidence>
<dbReference type="PANTHER" id="PTHR31640">
    <property type="entry name" value="TRANSMEMBRANE PROTEIN KIAA1109"/>
    <property type="match status" value="1"/>
</dbReference>
<dbReference type="InterPro" id="IPR047104">
    <property type="entry name" value="BLTP1_N"/>
</dbReference>
<name>A0A8S1H9V4_9PELO</name>
<evidence type="ECO:0000256" key="1">
    <source>
        <dbReference type="SAM" id="MobiDB-lite"/>
    </source>
</evidence>
<protein>
    <recommendedName>
        <fullName evidence="8">Fragile site-associated protein C-terminal domain-containing protein</fullName>
    </recommendedName>
</protein>
<dbReference type="InterPro" id="IPR056742">
    <property type="entry name" value="BLTP1_C"/>
</dbReference>
<feature type="domain" description="Bridge-like lipid transfer protein family member 1 middle region" evidence="4">
    <location>
        <begin position="2239"/>
        <end position="2373"/>
    </location>
</feature>
<feature type="transmembrane region" description="Helical" evidence="2">
    <location>
        <begin position="6"/>
        <end position="38"/>
    </location>
</feature>
<sequence>MFSFWILILALTSFLAWGVFHRFVFFSRVVGIFLTFFLDKYLRLSKKMVYIFRIGGISISGLHVGKIMFRNVVYANNDFVVKINDGYFIFKFWKTIKSRRLKLDEKRSPRLLVSLNGFQIHVFNNMAKYSEIARICGADWFFANTGVDPKRPPKPPDSTPPSAVWENVWNLLGMLDLRISSGWLLAGNRLLPNALWLRLENLSCKIGVSESANDRALLTCEGDTESVSISLIKNEETTGDTGFPVLQTASLQFVLEQDILGYVVDEEQQSIDAKVPKWSSEWKFHNNTVISYGPWAEQQRMLIYNFFFPPDYQAKVILMKESCVDLWFERGEQLESIRTRCAPGSFIDFSVLWIVTDNGFHWNVHAEFLKIESTTSLLFTKLLESEKFVVKGSFEYPKVFNAEQNWKIDYTFSKATCWFVWDHKRFFTDLINDWVGDEPADIIKFIPFRVHNTLIVKDSFEILLLLNECNWVDPADKNAENVEAAIVGQELIFEFVMPFVEFLPEFVRVKYSMRAKGELAMRMKYPPDSATAPMLAALARSARTRSFAKKSSQGTHSCNKDEWFETWRTKSISMKFDHSYHPIVGKIKSQLPEQVEREFLPPKPDHPWKCAPDQLTVDIFIDGSEMKFTGLLVKLILELKNNYFGWYDSMTNIDSYPEDVTKVKSAFNRVPPNANPENYRPMDVDVSVRVCNTRALMLVYSPAMDASQENCPVVLAEEIVVEVKKSTTQSLIQVGTSPIAAYFDSAAADRPAGCLTLSGVQFRGQAMYSSKDVAWDMGLIEYGWLMEVLVGDLAGTLDFPHHLMALHQIVETILILALSPDDEKIVPVRMQFCQHGQLSRACTMSKTIGGTCETEERQKYRQLRVAVDSVHLSLGEDKTLFDVTIDPMRFTLCNAHESKFTEHLCLRLPKISVRQAYLMNEKTERNRWIQCASVEIAGVSLDVELPPESGDRPDHEKVRKEFVCGHDEASKRLHFLWEKQTVWGCACYGNTFFFGSNDSIGSIFLDCAPGSKLFVPGIEKDPKSQPKVLQSVLNKESSMLLGQSHNFYKQTRAKEQAYMAQRRSSEDTTSFHSAFSQQLYGTRLTNSNELMTTYGEFIHNLTIYPTEPIMPPYFSQPGAIESWCKAHQPPDFILDQEKQGVNEVHLTAKNKAPSARISSPAVRKSQPNDTQEEFESPNVRTKSPHQLHKQRRVSVNGVAASSVNIFFSPLALEACERLLTTTTNAISGTNPCLLVQMCYRDCVLRKHRQPLIEPLFSDDETPTELDIAVDLPQIRMGLFQCGFRKHLSTNMVNDETITANLALVLVDRAWILSKTVATTEMPTTMYQLNFNVLTAQLLQLTRRDGPDFSGHGSVTTCVNWDSCAIASRMKNCEPRVVLDFNVPDVSILLERKAVLVQAHARPLATTPVQTPTTPVNLNSPAEKPSRLSAVFGGASAEKAAEKVQPPSTPTPQASQKKAPLRVLRLSHEHVVRVVVGSVNASVVMARPQEMTAGDEFPIYEALSPVIISWLSVVDNFVYVVEKLAHDLECWRNVAMAKILKLALDCTDDKVAVKCGKNRMLAVKVLGKHQASCASCLLLHTLFRWFAYSQAAPIAQCSSICIRNEFEPSRTRKTALMALLSHWQPDIGRHLKLVSYDEASKFKVNRIPGKKRENSADEISIDSKNGKKETKKETKIIVEEPKGLRNSLEKLTPPMLRRRGNRKKGGQDEEDDGGAILEEGFDQTPGQTYVPPVFIEKMHAEHEDMSRKKFEEFDRMMEMDDESSNDGTSRMTNAQNNEPKVDEQKMDLYTWMRNAQKEKPYRAKAAGENILSEVDAAKDYVNPMDIQQKAFFYSLYRWARLEWFALDDVVVDRISMEYSAILKEIDVKMLAKRVKSSTDQSRQFITPAQHQVMLLRNAVVSGQLLWQLERDEKRRLPLSGKWTVNYTGNVENVRFLIGLATVSLGKELSLVLQAASEAHAEMKKLVAVARTPRINRMPPIVYAQAAEWDDKVLEMTRDYEKHLQRMTKSDQEAKVQTVVNGTVSVTSVMLESMLTDLYVSVMIHKIDLSQSKRPPEAIRSQTSVTNTGANVTASHDDKKATLTRKQTTPISVSASHIDDILLSLSRASLTLSEADSASKKSDIFRCTLNTSSLNFYRRLKSNSVRNKQPKNAKGDGRNSKIETWITLKFGALDGVMPMAAHSLHDVVMRHGKELEQQLNRLAAQPAGTTPTTTPTVDSATVLKPRSSVQEEESTQKPTPQQSMPPSHEAFSILQPIPATSSTTTALFSHRRTPSAAFPHPQQLALNRRTPIAVVNFVLDVASIEMNIQLLPSLQAKYRINRASSAGVTGNQANWNVIIDEHFFEFCVTAMSGQTETFRLQLPSVKCFGKYTVEQGTDKNKPSTDKKLLYREGGFLQTTVVLGHVNHTFTTDLLNQLLFAEQSFRSEFTSLINRIRPSVSPSRPQKSEATTADDPAAAAAPASKPPLLFSIKLNTKDVKMGKEVTPWLQLTASTPTHTAVRFTIDNLEGELTNKWVVKEEGSKERIYGNAVVHFNAKLGQLVKAAQYDEVSPELQEYATFMTQVRVENKDRNMLNSSYSYHISLNRPILLVKANAIDKAILLWLNYKNTYDYWRSERNKVVQEVKIKQEPSQNTVFSPPIQDVDMNLSLAINNGMYMCMPLYTCDVTEGMPALVISLQKSELSVLVKRELSCKASFESFKLSFIDDFDEQALSESFREATGSMQTNYFYFPQGRYTLYSLNRCPRLATACAILYALS</sequence>
<dbReference type="Pfam" id="PF25040">
    <property type="entry name" value="BLTP1_C"/>
    <property type="match status" value="1"/>
</dbReference>
<feature type="region of interest" description="Disordered" evidence="1">
    <location>
        <begin position="1438"/>
        <end position="1458"/>
    </location>
</feature>
<dbReference type="PANTHER" id="PTHR31640:SF1">
    <property type="entry name" value="BRIDGE-LIKE LIPID TRANSFER PROTEIN FAMILY MEMBER 1"/>
    <property type="match status" value="1"/>
</dbReference>
<evidence type="ECO:0008006" key="8">
    <source>
        <dbReference type="Google" id="ProtNLM"/>
    </source>
</evidence>
<evidence type="ECO:0000259" key="4">
    <source>
        <dbReference type="Pfam" id="PF25039"/>
    </source>
</evidence>
<dbReference type="GO" id="GO:0048488">
    <property type="term" value="P:synaptic vesicle endocytosis"/>
    <property type="evidence" value="ECO:0007669"/>
    <property type="project" value="TreeGrafter"/>
</dbReference>
<keyword evidence="7" id="KW-1185">Reference proteome</keyword>